<reference evidence="1" key="1">
    <citation type="submission" date="2014-11" db="EMBL/GenBank/DDBJ databases">
        <authorList>
            <person name="Amaro Gonzalez C."/>
        </authorList>
    </citation>
    <scope>NUCLEOTIDE SEQUENCE</scope>
</reference>
<evidence type="ECO:0000313" key="1">
    <source>
        <dbReference type="EMBL" id="JAH73749.1"/>
    </source>
</evidence>
<reference evidence="1" key="2">
    <citation type="journal article" date="2015" name="Fish Shellfish Immunol.">
        <title>Early steps in the European eel (Anguilla anguilla)-Vibrio vulnificus interaction in the gills: Role of the RtxA13 toxin.</title>
        <authorList>
            <person name="Callol A."/>
            <person name="Pajuelo D."/>
            <person name="Ebbesson L."/>
            <person name="Teles M."/>
            <person name="MacKenzie S."/>
            <person name="Amaro C."/>
        </authorList>
    </citation>
    <scope>NUCLEOTIDE SEQUENCE</scope>
</reference>
<accession>A0A0E9V6N2</accession>
<organism evidence="1">
    <name type="scientific">Anguilla anguilla</name>
    <name type="common">European freshwater eel</name>
    <name type="synonym">Muraena anguilla</name>
    <dbReference type="NCBI Taxonomy" id="7936"/>
    <lineage>
        <taxon>Eukaryota</taxon>
        <taxon>Metazoa</taxon>
        <taxon>Chordata</taxon>
        <taxon>Craniata</taxon>
        <taxon>Vertebrata</taxon>
        <taxon>Euteleostomi</taxon>
        <taxon>Actinopterygii</taxon>
        <taxon>Neopterygii</taxon>
        <taxon>Teleostei</taxon>
        <taxon>Anguilliformes</taxon>
        <taxon>Anguillidae</taxon>
        <taxon>Anguilla</taxon>
    </lineage>
</organism>
<sequence>MHAHTQQHQSVANFTLTHAYTLQASASCLQRTHTHTHNTSSVSCLKTHLTARCRHEHTHV</sequence>
<dbReference type="EMBL" id="GBXM01034828">
    <property type="protein sequence ID" value="JAH73749.1"/>
    <property type="molecule type" value="Transcribed_RNA"/>
</dbReference>
<protein>
    <submittedName>
        <fullName evidence="1">Uncharacterized protein</fullName>
    </submittedName>
</protein>
<proteinExistence type="predicted"/>
<dbReference type="AlphaFoldDB" id="A0A0E9V6N2"/>
<name>A0A0E9V6N2_ANGAN</name>